<dbReference type="AlphaFoldDB" id="A0A0F9G8E5"/>
<accession>A0A0F9G8E5</accession>
<evidence type="ECO:0000256" key="1">
    <source>
        <dbReference type="ARBA" id="ARBA00022679"/>
    </source>
</evidence>
<dbReference type="SUPFAM" id="SSF53448">
    <property type="entry name" value="Nucleotide-diphospho-sugar transferases"/>
    <property type="match status" value="1"/>
</dbReference>
<sequence length="253" mass="29873">MKIATIIPARLESKRFPNKLLAKFNGKSILQNVINYTKQFNFPNNQIILATEDQALIDIGIKNKLDIYFTSARCGTEKAYQYFLQHQNYDYYITIPADEPFIDPNEINKVLQFNKYINCLEILTLYTKFYRLMDLESNLSCKIVADQNDYALYFSRTCIPSSKKLYKSYSLETYPLKEYKKHVGIFIFPRLFLMTYGANLWNQKDSKLAEIEGLEQNRFLEFGFKIKLKEIKHYFFGIDVPSQIPILEQRLFS</sequence>
<evidence type="ECO:0000256" key="2">
    <source>
        <dbReference type="ARBA" id="ARBA00022695"/>
    </source>
</evidence>
<dbReference type="PANTHER" id="PTHR42866:SF2">
    <property type="entry name" value="3-DEOXY-MANNO-OCTULOSONATE CYTIDYLYLTRANSFERASE, MITOCHONDRIAL"/>
    <property type="match status" value="1"/>
</dbReference>
<reference evidence="3" key="1">
    <citation type="journal article" date="2015" name="Nature">
        <title>Complex archaea that bridge the gap between prokaryotes and eukaryotes.</title>
        <authorList>
            <person name="Spang A."/>
            <person name="Saw J.H."/>
            <person name="Jorgensen S.L."/>
            <person name="Zaremba-Niedzwiedzka K."/>
            <person name="Martijn J."/>
            <person name="Lind A.E."/>
            <person name="van Eijk R."/>
            <person name="Schleper C."/>
            <person name="Guy L."/>
            <person name="Ettema T.J."/>
        </authorList>
    </citation>
    <scope>NUCLEOTIDE SEQUENCE</scope>
</reference>
<keyword evidence="2" id="KW-0548">Nucleotidyltransferase</keyword>
<proteinExistence type="predicted"/>
<dbReference type="PANTHER" id="PTHR42866">
    <property type="entry name" value="3-DEOXY-MANNO-OCTULOSONATE CYTIDYLYLTRANSFERASE"/>
    <property type="match status" value="1"/>
</dbReference>
<organism evidence="3">
    <name type="scientific">marine sediment metagenome</name>
    <dbReference type="NCBI Taxonomy" id="412755"/>
    <lineage>
        <taxon>unclassified sequences</taxon>
        <taxon>metagenomes</taxon>
        <taxon>ecological metagenomes</taxon>
    </lineage>
</organism>
<dbReference type="GO" id="GO:0005829">
    <property type="term" value="C:cytosol"/>
    <property type="evidence" value="ECO:0007669"/>
    <property type="project" value="TreeGrafter"/>
</dbReference>
<dbReference type="Gene3D" id="3.90.550.10">
    <property type="entry name" value="Spore Coat Polysaccharide Biosynthesis Protein SpsA, Chain A"/>
    <property type="match status" value="1"/>
</dbReference>
<gene>
    <name evidence="3" type="ORF">LCGC14_2151840</name>
</gene>
<evidence type="ECO:0000313" key="3">
    <source>
        <dbReference type="EMBL" id="KKL65755.1"/>
    </source>
</evidence>
<dbReference type="GO" id="GO:0008690">
    <property type="term" value="F:3-deoxy-manno-octulosonate cytidylyltransferase activity"/>
    <property type="evidence" value="ECO:0007669"/>
    <property type="project" value="TreeGrafter"/>
</dbReference>
<name>A0A0F9G8E5_9ZZZZ</name>
<comment type="caution">
    <text evidence="3">The sequence shown here is derived from an EMBL/GenBank/DDBJ whole genome shotgun (WGS) entry which is preliminary data.</text>
</comment>
<keyword evidence="1" id="KW-0808">Transferase</keyword>
<dbReference type="EMBL" id="LAZR01027430">
    <property type="protein sequence ID" value="KKL65755.1"/>
    <property type="molecule type" value="Genomic_DNA"/>
</dbReference>
<evidence type="ECO:0008006" key="4">
    <source>
        <dbReference type="Google" id="ProtNLM"/>
    </source>
</evidence>
<dbReference type="InterPro" id="IPR029044">
    <property type="entry name" value="Nucleotide-diphossugar_trans"/>
</dbReference>
<dbReference type="InterPro" id="IPR003329">
    <property type="entry name" value="Cytidylyl_trans"/>
</dbReference>
<protein>
    <recommendedName>
        <fullName evidence="4">3-deoxy-manno-octulosonate cytidylyltransferase</fullName>
    </recommendedName>
</protein>
<dbReference type="Pfam" id="PF02348">
    <property type="entry name" value="CTP_transf_3"/>
    <property type="match status" value="1"/>
</dbReference>